<protein>
    <submittedName>
        <fullName evidence="2">Uncharacterized protein</fullName>
    </submittedName>
</protein>
<comment type="caution">
    <text evidence="2">The sequence shown here is derived from an EMBL/GenBank/DDBJ whole genome shotgun (WGS) entry which is preliminary data.</text>
</comment>
<gene>
    <name evidence="2" type="ORF">H7F51_11090</name>
</gene>
<proteinExistence type="predicted"/>
<dbReference type="RefSeq" id="WP_185664360.1">
    <property type="nucleotide sequence ID" value="NZ_JACLAW010000007.1"/>
</dbReference>
<dbReference type="InterPro" id="IPR017642">
    <property type="entry name" value="DNA_S_mod_DndB"/>
</dbReference>
<dbReference type="Pfam" id="PF14072">
    <property type="entry name" value="DndB"/>
    <property type="match status" value="1"/>
</dbReference>
<sequence>MFGNTDGMPKHMLSDEAEGKLTSLSSMLDLGTDEEPVNVLMGYNLGNPTWCADVKLATFVEWSEIANDPDKGDIAQRRLDPNHAKSLASFMLKGLINAAIVRRMLQGKPVPHIYAEVQGRLGTKPYCALQPVVANIRAIDPNSPSIRAERGVTRSGETVGFKVFMPRTYRWWVVDGQHRRFGGEMLMDWLKEVTRTGRYPGRGGIIDFKGDIDDDEMLVWVEALECARTFATVKIEFHLGLTTDQERQLFHDLNNLGKKINVSQATEFDQGNPINNFVRVELEDGIGIVTTERDVKDWGKDDGSLLRKDLAGINAIAFLNKTNARTATPLVISERKEDIARLWESISNIPGFGEDKAKVKTVASQPVVLKALAKLAFDLLYSNRRPENGRDLYDRLVSNLDDVNFSHDNRMWRYYQMTEEERNHPEISGLAAFLPDSGLVTPDSNRDLGAYQGGLMRFGAKHNDIYPILADMIRWKMHLPNRHSPSENDQPGTQRRGLPVDGTDCRFTYGGRDYVGKIADGLLVVEGFGDGFKSFSAASHAVTQTSRNGWLDWHLKDATGSWVLADDWRHQFD</sequence>
<dbReference type="Proteomes" id="UP000566813">
    <property type="component" value="Unassembled WGS sequence"/>
</dbReference>
<reference evidence="2 3" key="1">
    <citation type="submission" date="2020-08" db="EMBL/GenBank/DDBJ databases">
        <title>The genome sequence of type strain Novosphingobium flavum NBRC 111647.</title>
        <authorList>
            <person name="Liu Y."/>
        </authorList>
    </citation>
    <scope>NUCLEOTIDE SEQUENCE [LARGE SCALE GENOMIC DNA]</scope>
    <source>
        <strain evidence="2 3">NBRC 111647</strain>
    </source>
</reference>
<dbReference type="AlphaFoldDB" id="A0A7X1FT87"/>
<evidence type="ECO:0000256" key="1">
    <source>
        <dbReference type="SAM" id="MobiDB-lite"/>
    </source>
</evidence>
<keyword evidence="3" id="KW-1185">Reference proteome</keyword>
<name>A0A7X1FT87_9SPHN</name>
<feature type="region of interest" description="Disordered" evidence="1">
    <location>
        <begin position="481"/>
        <end position="501"/>
    </location>
</feature>
<dbReference type="EMBL" id="JACLAW010000007">
    <property type="protein sequence ID" value="MBC2666062.1"/>
    <property type="molecule type" value="Genomic_DNA"/>
</dbReference>
<evidence type="ECO:0000313" key="2">
    <source>
        <dbReference type="EMBL" id="MBC2666062.1"/>
    </source>
</evidence>
<evidence type="ECO:0000313" key="3">
    <source>
        <dbReference type="Proteomes" id="UP000566813"/>
    </source>
</evidence>
<organism evidence="2 3">
    <name type="scientific">Novosphingobium flavum</name>
    <dbReference type="NCBI Taxonomy" id="1778672"/>
    <lineage>
        <taxon>Bacteria</taxon>
        <taxon>Pseudomonadati</taxon>
        <taxon>Pseudomonadota</taxon>
        <taxon>Alphaproteobacteria</taxon>
        <taxon>Sphingomonadales</taxon>
        <taxon>Sphingomonadaceae</taxon>
        <taxon>Novosphingobium</taxon>
    </lineage>
</organism>
<accession>A0A7X1FT87</accession>